<dbReference type="GO" id="GO:0008270">
    <property type="term" value="F:zinc ion binding"/>
    <property type="evidence" value="ECO:0007669"/>
    <property type="project" value="UniProtKB-KW"/>
</dbReference>
<keyword evidence="8 12" id="KW-0862">Zinc</keyword>
<dbReference type="InterPro" id="IPR011545">
    <property type="entry name" value="DEAD/DEAH_box_helicase_dom"/>
</dbReference>
<name>A0A9N9SHF8_PHACE</name>
<dbReference type="InterPro" id="IPR016135">
    <property type="entry name" value="UBQ-conjugating_enzyme/RWD"/>
</dbReference>
<dbReference type="SMART" id="SM00356">
    <property type="entry name" value="ZnF_C3H1"/>
    <property type="match status" value="1"/>
</dbReference>
<dbReference type="Pfam" id="PF00270">
    <property type="entry name" value="DEAD"/>
    <property type="match status" value="1"/>
</dbReference>
<dbReference type="PROSITE" id="PS50103">
    <property type="entry name" value="ZF_C3H1"/>
    <property type="match status" value="1"/>
</dbReference>
<keyword evidence="4" id="KW-0547">Nucleotide-binding</keyword>
<proteinExistence type="inferred from homology"/>
<gene>
    <name evidence="18" type="ORF">PHAECO_LOCUS7329</name>
</gene>
<dbReference type="PANTHER" id="PTHR18934:SF145">
    <property type="entry name" value="ATP-DEPENDENT RNA HELICASE DHX57-RELATED"/>
    <property type="match status" value="1"/>
</dbReference>
<keyword evidence="9" id="KW-0067">ATP-binding</keyword>
<dbReference type="InterPro" id="IPR007502">
    <property type="entry name" value="Helicase-assoc_dom"/>
</dbReference>
<dbReference type="Pfam" id="PF04408">
    <property type="entry name" value="WHD_HA2"/>
    <property type="match status" value="1"/>
</dbReference>
<dbReference type="Pfam" id="PF05773">
    <property type="entry name" value="RWD"/>
    <property type="match status" value="1"/>
</dbReference>
<dbReference type="Gene3D" id="4.10.1000.10">
    <property type="entry name" value="Zinc finger, CCCH-type"/>
    <property type="match status" value="1"/>
</dbReference>
<dbReference type="Pfam" id="PF07717">
    <property type="entry name" value="OB_NTP_bind"/>
    <property type="match status" value="1"/>
</dbReference>
<dbReference type="InterPro" id="IPR014001">
    <property type="entry name" value="Helicase_ATP-bd"/>
</dbReference>
<keyword evidence="19" id="KW-1185">Reference proteome</keyword>
<evidence type="ECO:0000256" key="8">
    <source>
        <dbReference type="ARBA" id="ARBA00022833"/>
    </source>
</evidence>
<organism evidence="18 19">
    <name type="scientific">Phaedon cochleariae</name>
    <name type="common">Mustard beetle</name>
    <dbReference type="NCBI Taxonomy" id="80249"/>
    <lineage>
        <taxon>Eukaryota</taxon>
        <taxon>Metazoa</taxon>
        <taxon>Ecdysozoa</taxon>
        <taxon>Arthropoda</taxon>
        <taxon>Hexapoda</taxon>
        <taxon>Insecta</taxon>
        <taxon>Pterygota</taxon>
        <taxon>Neoptera</taxon>
        <taxon>Endopterygota</taxon>
        <taxon>Coleoptera</taxon>
        <taxon>Polyphaga</taxon>
        <taxon>Cucujiformia</taxon>
        <taxon>Chrysomeloidea</taxon>
        <taxon>Chrysomelidae</taxon>
        <taxon>Chrysomelinae</taxon>
        <taxon>Chrysomelini</taxon>
        <taxon>Phaedon</taxon>
    </lineage>
</organism>
<evidence type="ECO:0000256" key="4">
    <source>
        <dbReference type="ARBA" id="ARBA00022741"/>
    </source>
</evidence>
<dbReference type="PROSITE" id="PS51192">
    <property type="entry name" value="HELICASE_ATP_BIND_1"/>
    <property type="match status" value="1"/>
</dbReference>
<dbReference type="InterPro" id="IPR059023">
    <property type="entry name" value="RNA_hel_CTD"/>
</dbReference>
<dbReference type="PROSITE" id="PS51194">
    <property type="entry name" value="HELICASE_CTER"/>
    <property type="match status" value="1"/>
</dbReference>
<keyword evidence="6" id="KW-0378">Hydrolase</keyword>
<feature type="domain" description="Helicase ATP-binding" evidence="16">
    <location>
        <begin position="424"/>
        <end position="631"/>
    </location>
</feature>
<evidence type="ECO:0000256" key="9">
    <source>
        <dbReference type="ARBA" id="ARBA00022840"/>
    </source>
</evidence>
<evidence type="ECO:0000259" key="16">
    <source>
        <dbReference type="PROSITE" id="PS51192"/>
    </source>
</evidence>
<dbReference type="SMART" id="SM00490">
    <property type="entry name" value="HELICc"/>
    <property type="match status" value="1"/>
</dbReference>
<dbReference type="InterPro" id="IPR027417">
    <property type="entry name" value="P-loop_NTPase"/>
</dbReference>
<evidence type="ECO:0000259" key="17">
    <source>
        <dbReference type="PROSITE" id="PS51194"/>
    </source>
</evidence>
<comment type="similarity">
    <text evidence="1">Belongs to the DEAD box helicase family. DEAH subfamily.</text>
</comment>
<evidence type="ECO:0000256" key="6">
    <source>
        <dbReference type="ARBA" id="ARBA00022801"/>
    </source>
</evidence>
<dbReference type="FunFam" id="3.40.50.300:FF:000325">
    <property type="entry name" value="ATP-dependent RNA helicase DHX29"/>
    <property type="match status" value="1"/>
</dbReference>
<evidence type="ECO:0000256" key="3">
    <source>
        <dbReference type="ARBA" id="ARBA00022723"/>
    </source>
</evidence>
<dbReference type="Pfam" id="PF00271">
    <property type="entry name" value="Helicase_C"/>
    <property type="match status" value="1"/>
</dbReference>
<evidence type="ECO:0000256" key="1">
    <source>
        <dbReference type="ARBA" id="ARBA00008792"/>
    </source>
</evidence>
<dbReference type="GO" id="GO:0016787">
    <property type="term" value="F:hydrolase activity"/>
    <property type="evidence" value="ECO:0007669"/>
    <property type="project" value="UniProtKB-KW"/>
</dbReference>
<protein>
    <recommendedName>
        <fullName evidence="2">RNA helicase</fullName>
        <ecNumber evidence="2">3.6.4.13</ecNumber>
    </recommendedName>
</protein>
<evidence type="ECO:0000256" key="5">
    <source>
        <dbReference type="ARBA" id="ARBA00022771"/>
    </source>
</evidence>
<dbReference type="PROSITE" id="PS50908">
    <property type="entry name" value="RWD"/>
    <property type="match status" value="1"/>
</dbReference>
<reference evidence="18" key="1">
    <citation type="submission" date="2022-01" db="EMBL/GenBank/DDBJ databases">
        <authorList>
            <person name="King R."/>
        </authorList>
    </citation>
    <scope>NUCLEOTIDE SEQUENCE</scope>
</reference>
<dbReference type="Gene3D" id="3.40.50.300">
    <property type="entry name" value="P-loop containing nucleotide triphosphate hydrolases"/>
    <property type="match status" value="2"/>
</dbReference>
<evidence type="ECO:0000313" key="19">
    <source>
        <dbReference type="Proteomes" id="UP001153737"/>
    </source>
</evidence>
<feature type="domain" description="RWD" evidence="15">
    <location>
        <begin position="176"/>
        <end position="334"/>
    </location>
</feature>
<dbReference type="AlphaFoldDB" id="A0A9N9SHF8"/>
<dbReference type="EC" id="3.6.4.13" evidence="2"/>
<evidence type="ECO:0000259" key="14">
    <source>
        <dbReference type="PROSITE" id="PS50103"/>
    </source>
</evidence>
<feature type="domain" description="C3H1-type" evidence="14">
    <location>
        <begin position="224"/>
        <end position="251"/>
    </location>
</feature>
<keyword evidence="5 12" id="KW-0863">Zinc-finger</keyword>
<dbReference type="GO" id="GO:0003724">
    <property type="term" value="F:RNA helicase activity"/>
    <property type="evidence" value="ECO:0007669"/>
    <property type="project" value="UniProtKB-EC"/>
</dbReference>
<dbReference type="InterPro" id="IPR036855">
    <property type="entry name" value="Znf_CCCH_sf"/>
</dbReference>
<dbReference type="GO" id="GO:0003723">
    <property type="term" value="F:RNA binding"/>
    <property type="evidence" value="ECO:0007669"/>
    <property type="project" value="TreeGrafter"/>
</dbReference>
<dbReference type="InterPro" id="IPR015940">
    <property type="entry name" value="UBA"/>
</dbReference>
<feature type="domain" description="UBA" evidence="13">
    <location>
        <begin position="106"/>
        <end position="150"/>
    </location>
</feature>
<dbReference type="Pfam" id="PF21010">
    <property type="entry name" value="HA2_C"/>
    <property type="match status" value="1"/>
</dbReference>
<dbReference type="GO" id="GO:0005524">
    <property type="term" value="F:ATP binding"/>
    <property type="evidence" value="ECO:0007669"/>
    <property type="project" value="UniProtKB-KW"/>
</dbReference>
<dbReference type="InterPro" id="IPR001650">
    <property type="entry name" value="Helicase_C-like"/>
</dbReference>
<dbReference type="InterPro" id="IPR000571">
    <property type="entry name" value="Znf_CCCH"/>
</dbReference>
<keyword evidence="10" id="KW-0175">Coiled coil</keyword>
<dbReference type="Pfam" id="PF26026">
    <property type="entry name" value="RNA_hel_CTD"/>
    <property type="match status" value="1"/>
</dbReference>
<dbReference type="CDD" id="cd18791">
    <property type="entry name" value="SF2_C_RHA"/>
    <property type="match status" value="1"/>
</dbReference>
<keyword evidence="3 12" id="KW-0479">Metal-binding</keyword>
<dbReference type="SUPFAM" id="SSF54495">
    <property type="entry name" value="UBC-like"/>
    <property type="match status" value="1"/>
</dbReference>
<evidence type="ECO:0000256" key="10">
    <source>
        <dbReference type="ARBA" id="ARBA00023054"/>
    </source>
</evidence>
<accession>A0A9N9SHF8</accession>
<keyword evidence="7" id="KW-0347">Helicase</keyword>
<dbReference type="SUPFAM" id="SSF52540">
    <property type="entry name" value="P-loop containing nucleoside triphosphate hydrolases"/>
    <property type="match status" value="1"/>
</dbReference>
<sequence length="1276" mass="146684">MDSEDAINKTDFFFKEIPAVKIGNNNVVVKKTPVKEELQFLRLSDTIQEKIVDTLKYIHGPDFKFSAASSYEESKSNLLKKYWVGRGSLIVKGVTNFSQYKDEPTEEQERLKQYSLLRLESYGFHKSHILEAFDYCKGDVEDSLYLLYHKYFNRNNELKEIDHDLSDKELLEQRIDEKSSLESIYENAFKVKTENVWIITLKLEYLINIFHNKEEKVSKNTNQPKKKERCKNLIRGHCKYGNKCRYSHEVEKVEVNLNAHLDDYIFELEIRFPLDSKYPYEAPLIFIKTNAVLPDLMNLHLSKRLYKEAKLLAEDGIPSVYTITELIQNEEDIKQHLKEEIDFIHPNHKLFDDELDIVTKARPSHYKKGITKRSNKKMPTLEELAREDRRIVDRFQAKTKDAKYKQMLNGRQKLPAWNLKNDILNSISQSQVVVVSGETGCGKSTQVPQFILDEWLTTYNNNNNGHIEIICTQPRRISAIGVAERVADERVDKIGNTVGYQIRLESKMCSSTRLMFCTTGILLRRLEGEPTLPNVTHIIVDEVHERSEERYFLSICKKFKGRIEVFDEEYSIWTNFLISEYDIFQISDFLLLILKELLQVRPDLKVILMSATMNASLFSEYFGDIPVIEIPGRTFPVEQYFLEDILEATGYILEEGTEYCKKIRKDSDYMEAMSSAEASYASAKPRDNIRDEGLSITQVMARYQDYSKSTCKNLYLMDPEKINYELIESVLMWIVSGDHPYPKVGTILIFLPGIAEITTMYDQLNVNRTLGCRGGRYLLLPLHSSLTSEEQAAIFKKPKDGKRKIVLSTNLAETSITIDDCVFVIDSGKMKEKRFDPNRNMESLDTVWVTRANALQRKGRAGRVMSGVCIHLYTDHRFKHHLLQQPVPEIDRIPLEQLILNIKILPNFENRDASAVLGSFIEPPSLENVSSALKRLKNVGALDKNEVLTPLGHHLAALPVDVRIGKLILYGAIFGCVDAALTMAACLSYKSPFVSPFGKREEANKKKQSFEAGYSDHITTLVAYRKFLKVYKKSQVGARQFANENFLSYRTLVTIADIKHQFLEFLVDVGFVSVNLGGRRRIGWDTVYETTGSEFNKNDENLRLLTSVLCAALYPNVVKILTPSKSFVMSAAGAVPKENAAKDLKFSTSQENVFMHPSSVNYIVKHFPSPYMVYQEKVQTSKVFFRDCTMVPVIPLVLFSGYDLNVTIQGGNTFIMLEDGWILFRVDEHKIAEMIKLMRQELFDLLEEKIRDPLLNLCHHDRGERIISTILGMINA</sequence>
<evidence type="ECO:0000313" key="18">
    <source>
        <dbReference type="EMBL" id="CAG9819856.1"/>
    </source>
</evidence>
<evidence type="ECO:0000256" key="12">
    <source>
        <dbReference type="PROSITE-ProRule" id="PRU00723"/>
    </source>
</evidence>
<dbReference type="Proteomes" id="UP001153737">
    <property type="component" value="Chromosome 3"/>
</dbReference>
<reference evidence="18" key="2">
    <citation type="submission" date="2022-10" db="EMBL/GenBank/DDBJ databases">
        <authorList>
            <consortium name="ENA_rothamsted_submissions"/>
            <consortium name="culmorum"/>
            <person name="King R."/>
        </authorList>
    </citation>
    <scope>NUCLEOTIDE SEQUENCE</scope>
</reference>
<evidence type="ECO:0000259" key="13">
    <source>
        <dbReference type="PROSITE" id="PS50030"/>
    </source>
</evidence>
<dbReference type="Gene3D" id="1.20.120.1080">
    <property type="match status" value="1"/>
</dbReference>
<feature type="zinc finger region" description="C3H1-type" evidence="12">
    <location>
        <begin position="224"/>
        <end position="251"/>
    </location>
</feature>
<dbReference type="SMART" id="SM00847">
    <property type="entry name" value="HA2"/>
    <property type="match status" value="1"/>
</dbReference>
<evidence type="ECO:0000256" key="2">
    <source>
        <dbReference type="ARBA" id="ARBA00012552"/>
    </source>
</evidence>
<evidence type="ECO:0000256" key="7">
    <source>
        <dbReference type="ARBA" id="ARBA00022806"/>
    </source>
</evidence>
<dbReference type="Gene3D" id="3.10.110.10">
    <property type="entry name" value="Ubiquitin Conjugating Enzyme"/>
    <property type="match status" value="1"/>
</dbReference>
<evidence type="ECO:0000259" key="15">
    <source>
        <dbReference type="PROSITE" id="PS50908"/>
    </source>
</evidence>
<dbReference type="InterPro" id="IPR048333">
    <property type="entry name" value="HA2_WH"/>
</dbReference>
<dbReference type="SMART" id="SM00487">
    <property type="entry name" value="DEXDc"/>
    <property type="match status" value="1"/>
</dbReference>
<feature type="domain" description="Helicase C-terminal" evidence="17">
    <location>
        <begin position="736"/>
        <end position="906"/>
    </location>
</feature>
<dbReference type="PROSITE" id="PS50030">
    <property type="entry name" value="UBA"/>
    <property type="match status" value="1"/>
</dbReference>
<comment type="catalytic activity">
    <reaction evidence="11">
        <text>ATP + H2O = ADP + phosphate + H(+)</text>
        <dbReference type="Rhea" id="RHEA:13065"/>
        <dbReference type="ChEBI" id="CHEBI:15377"/>
        <dbReference type="ChEBI" id="CHEBI:15378"/>
        <dbReference type="ChEBI" id="CHEBI:30616"/>
        <dbReference type="ChEBI" id="CHEBI:43474"/>
        <dbReference type="ChEBI" id="CHEBI:456216"/>
        <dbReference type="EC" id="3.6.4.13"/>
    </reaction>
</comment>
<dbReference type="PANTHER" id="PTHR18934">
    <property type="entry name" value="ATP-DEPENDENT RNA HELICASE"/>
    <property type="match status" value="1"/>
</dbReference>
<evidence type="ECO:0000256" key="11">
    <source>
        <dbReference type="ARBA" id="ARBA00047984"/>
    </source>
</evidence>
<dbReference type="EMBL" id="OU896709">
    <property type="protein sequence ID" value="CAG9819856.1"/>
    <property type="molecule type" value="Genomic_DNA"/>
</dbReference>
<dbReference type="SUPFAM" id="SSF90229">
    <property type="entry name" value="CCCH zinc finger"/>
    <property type="match status" value="1"/>
</dbReference>
<dbReference type="InterPro" id="IPR006575">
    <property type="entry name" value="RWD_dom"/>
</dbReference>
<dbReference type="FunFam" id="1.20.120.1080:FF:000002">
    <property type="entry name" value="Putative ATP-dependent RNA helicase DHX36"/>
    <property type="match status" value="1"/>
</dbReference>
<dbReference type="OrthoDB" id="5600252at2759"/>
<dbReference type="InterPro" id="IPR011709">
    <property type="entry name" value="DEAD-box_helicase_OB_fold"/>
</dbReference>